<dbReference type="InterPro" id="IPR050775">
    <property type="entry name" value="FAD-binding_Monooxygenases"/>
</dbReference>
<sequence length="950" mass="105700">MVANSDQPVADGSIHSESVDVEALTKKYAEERQRRQRADGLAQNVELEDSDKLASLAEDPFVDHDALNAETPALEDGQEVRVFILGAGIGGLIFAARIIEAGIPAEDIRIVDIAGGYSYGEELRGQCERIARHYGFADKAMFRTKVTRAEWNDDTRRWALEMEQDRGPGNEAIRLTAYTQFFCLCNGLLNHPKAPKVPGLETFGGQMFHAARWNYDITGGSPTDQKLTGLQGKRVGILGTGPTSIQAVPKLAEYSEELYVFQRTPSSIGYRNQQPTDPVEWKTKIAAKPGWQLERTKNFDLLSQGEPGDDRYLTDGWTKLKPFAAFTGRSDAPVMTPEMVPKHIQNYLELDAPFQERIRSRVDQVVHDRRTAETLKPWYPTWCKRPGFHDEYLQTFNRPNVHLVDIADTKGITGATTKGLIGGGQEIELDVLILSTGFRPLIDIHNPDPGSKGNTVIIGRNSVTMADKWAVRGTATLYGSMTSSFPNLFLSGLSQASSGPNYTGAVEELARHAAYIVAESLRRVDDPGRLAVEPSVEAEEAWVAEVLKYDRFGSPINVCDKFEQVYPHLESIDALWNKKWKFPCERSLYPFHDGQYEDFAPIFETLIQKGIHDGYSEEYTREFLPTCEDLAKRGDAALDAGDKPSAVSLYLRACAVYRIARFPYINSDVKRQAYEAQKRTYMKAAALFDCPVLDVHIPHTAGQPGLDEGTEVPLYVRYPQGASGGRPCPAVILMCGLDGHRPDNTARSEEFLARGWASVIVDIPGTADCPADRRDPTSPDRLWTSILDWMEKEGTFNMAKVMAWGLSAGGYNAVRAAHTHANRLAGAVGQGAGIHHFFSRAWLEKAKDHEYPWTALPALREKFGYATTNEFLDNAQKDFSLVETGIVDRPSCRLLLVNGTHDGLMPIEDSMLLFEFGSPKEGRFFTQLLHMGYPPANGSVYPWMEQVMAK</sequence>
<comment type="similarity">
    <text evidence="2">Belongs to the FAD-binding monooxygenase family.</text>
</comment>
<evidence type="ECO:0000313" key="8">
    <source>
        <dbReference type="Proteomes" id="UP000283895"/>
    </source>
</evidence>
<proteinExistence type="inferred from homology"/>
<keyword evidence="4" id="KW-0274">FAD</keyword>
<evidence type="ECO:0000313" key="7">
    <source>
        <dbReference type="EMBL" id="ROV94518.1"/>
    </source>
</evidence>
<name>A0A423VTY0_9PEZI</name>
<keyword evidence="5" id="KW-0521">NADP</keyword>
<evidence type="ECO:0000256" key="2">
    <source>
        <dbReference type="ARBA" id="ARBA00010139"/>
    </source>
</evidence>
<keyword evidence="6" id="KW-0560">Oxidoreductase</keyword>
<evidence type="ECO:0000256" key="6">
    <source>
        <dbReference type="ARBA" id="ARBA00023002"/>
    </source>
</evidence>
<dbReference type="Gene3D" id="3.40.50.1820">
    <property type="entry name" value="alpha/beta hydrolase"/>
    <property type="match status" value="1"/>
</dbReference>
<dbReference type="AlphaFoldDB" id="A0A423VTY0"/>
<accession>A0A423VTY0</accession>
<dbReference type="InterPro" id="IPR036188">
    <property type="entry name" value="FAD/NAD-bd_sf"/>
</dbReference>
<dbReference type="PANTHER" id="PTHR43098:SF2">
    <property type="entry name" value="FAD-BINDING MONOOXYGENASE AUSB-RELATED"/>
    <property type="match status" value="1"/>
</dbReference>
<dbReference type="EMBL" id="LKEA01000040">
    <property type="protein sequence ID" value="ROV94518.1"/>
    <property type="molecule type" value="Genomic_DNA"/>
</dbReference>
<evidence type="ECO:0000256" key="1">
    <source>
        <dbReference type="ARBA" id="ARBA00001974"/>
    </source>
</evidence>
<evidence type="ECO:0000256" key="4">
    <source>
        <dbReference type="ARBA" id="ARBA00022827"/>
    </source>
</evidence>
<evidence type="ECO:0008006" key="9">
    <source>
        <dbReference type="Google" id="ProtNLM"/>
    </source>
</evidence>
<organism evidence="7 8">
    <name type="scientific">Cytospora schulzeri</name>
    <dbReference type="NCBI Taxonomy" id="448051"/>
    <lineage>
        <taxon>Eukaryota</taxon>
        <taxon>Fungi</taxon>
        <taxon>Dikarya</taxon>
        <taxon>Ascomycota</taxon>
        <taxon>Pezizomycotina</taxon>
        <taxon>Sordariomycetes</taxon>
        <taxon>Sordariomycetidae</taxon>
        <taxon>Diaporthales</taxon>
        <taxon>Cytosporaceae</taxon>
        <taxon>Cytospora</taxon>
    </lineage>
</organism>
<evidence type="ECO:0000256" key="3">
    <source>
        <dbReference type="ARBA" id="ARBA00022630"/>
    </source>
</evidence>
<dbReference type="OrthoDB" id="5409895at2759"/>
<dbReference type="PANTHER" id="PTHR43098">
    <property type="entry name" value="L-ORNITHINE N(5)-MONOOXYGENASE-RELATED"/>
    <property type="match status" value="1"/>
</dbReference>
<keyword evidence="8" id="KW-1185">Reference proteome</keyword>
<keyword evidence="3" id="KW-0285">Flavoprotein</keyword>
<dbReference type="Pfam" id="PF06500">
    <property type="entry name" value="FrsA-like"/>
    <property type="match status" value="1"/>
</dbReference>
<protein>
    <recommendedName>
        <fullName evidence="9">FAD/NAD(P)-binding domain-containing protein</fullName>
    </recommendedName>
</protein>
<dbReference type="InterPro" id="IPR029058">
    <property type="entry name" value="AB_hydrolase_fold"/>
</dbReference>
<dbReference type="SUPFAM" id="SSF53474">
    <property type="entry name" value="alpha/beta-Hydrolases"/>
    <property type="match status" value="1"/>
</dbReference>
<dbReference type="FunFam" id="3.40.50.1820:FF:000145">
    <property type="entry name" value="Pigment biosynthesis protein"/>
    <property type="match status" value="1"/>
</dbReference>
<dbReference type="STRING" id="356882.A0A423VTY0"/>
<evidence type="ECO:0000256" key="5">
    <source>
        <dbReference type="ARBA" id="ARBA00022857"/>
    </source>
</evidence>
<dbReference type="SUPFAM" id="SSF51905">
    <property type="entry name" value="FAD/NAD(P)-binding domain"/>
    <property type="match status" value="2"/>
</dbReference>
<dbReference type="InterPro" id="IPR010520">
    <property type="entry name" value="FrsA-like"/>
</dbReference>
<reference evidence="7 8" key="1">
    <citation type="submission" date="2015-09" db="EMBL/GenBank/DDBJ databases">
        <title>Host preference determinants of Valsa canker pathogens revealed by comparative genomics.</title>
        <authorList>
            <person name="Yin Z."/>
            <person name="Huang L."/>
        </authorList>
    </citation>
    <scope>NUCLEOTIDE SEQUENCE [LARGE SCALE GENOMIC DNA]</scope>
    <source>
        <strain evidence="7 8">03-1</strain>
    </source>
</reference>
<dbReference type="Proteomes" id="UP000283895">
    <property type="component" value="Unassembled WGS sequence"/>
</dbReference>
<comment type="cofactor">
    <cofactor evidence="1">
        <name>FAD</name>
        <dbReference type="ChEBI" id="CHEBI:57692"/>
    </cofactor>
</comment>
<dbReference type="Gene3D" id="3.50.50.60">
    <property type="entry name" value="FAD/NAD(P)-binding domain"/>
    <property type="match status" value="2"/>
</dbReference>
<dbReference type="GO" id="GO:0016491">
    <property type="term" value="F:oxidoreductase activity"/>
    <property type="evidence" value="ECO:0007669"/>
    <property type="project" value="UniProtKB-KW"/>
</dbReference>
<comment type="caution">
    <text evidence="7">The sequence shown here is derived from an EMBL/GenBank/DDBJ whole genome shotgun (WGS) entry which is preliminary data.</text>
</comment>
<gene>
    <name evidence="7" type="ORF">VMCG_08170</name>
</gene>